<dbReference type="Pfam" id="PF01381">
    <property type="entry name" value="HTH_3"/>
    <property type="match status" value="1"/>
</dbReference>
<name>A0ABS6F9S9_9FIRM</name>
<keyword evidence="5" id="KW-1185">Reference proteome</keyword>
<dbReference type="PANTHER" id="PTHR46558">
    <property type="entry name" value="TRACRIPTIONAL REGULATORY PROTEIN-RELATED-RELATED"/>
    <property type="match status" value="1"/>
</dbReference>
<proteinExistence type="predicted"/>
<dbReference type="InterPro" id="IPR001387">
    <property type="entry name" value="Cro/C1-type_HTH"/>
</dbReference>
<evidence type="ECO:0000256" key="2">
    <source>
        <dbReference type="SAM" id="Phobius"/>
    </source>
</evidence>
<evidence type="ECO:0000313" key="4">
    <source>
        <dbReference type="EMBL" id="MBU5627051.1"/>
    </source>
</evidence>
<keyword evidence="2" id="KW-1133">Transmembrane helix</keyword>
<evidence type="ECO:0000256" key="1">
    <source>
        <dbReference type="ARBA" id="ARBA00023125"/>
    </source>
</evidence>
<protein>
    <submittedName>
        <fullName evidence="4">Helix-turn-helix domain-containing protein</fullName>
    </submittedName>
</protein>
<comment type="caution">
    <text evidence="4">The sequence shown here is derived from an EMBL/GenBank/DDBJ whole genome shotgun (WGS) entry which is preliminary data.</text>
</comment>
<evidence type="ECO:0000259" key="3">
    <source>
        <dbReference type="PROSITE" id="PS50943"/>
    </source>
</evidence>
<keyword evidence="2" id="KW-0472">Membrane</keyword>
<dbReference type="Proteomes" id="UP000787672">
    <property type="component" value="Unassembled WGS sequence"/>
</dbReference>
<dbReference type="EMBL" id="JAHLQN010000001">
    <property type="protein sequence ID" value="MBU5627051.1"/>
    <property type="molecule type" value="Genomic_DNA"/>
</dbReference>
<dbReference type="RefSeq" id="WP_216632459.1">
    <property type="nucleotide sequence ID" value="NZ_JAHLQN010000001.1"/>
</dbReference>
<evidence type="ECO:0000313" key="5">
    <source>
        <dbReference type="Proteomes" id="UP000787672"/>
    </source>
</evidence>
<dbReference type="PROSITE" id="PS50943">
    <property type="entry name" value="HTH_CROC1"/>
    <property type="match status" value="1"/>
</dbReference>
<dbReference type="CDD" id="cd00093">
    <property type="entry name" value="HTH_XRE"/>
    <property type="match status" value="1"/>
</dbReference>
<keyword evidence="1" id="KW-0238">DNA-binding</keyword>
<accession>A0ABS6F9S9</accession>
<sequence length="267" mass="29810">MNTRNTGLLISDTRKEKGLTQKELAEMLHVSDRTVSKWERGAGFPDVTLLEPLSDALGISVHSLLSGEPESGDHTVQDDRAVRDAIKAVCAQYKRKMRKNIGRTVASIFLTVFFGFFLFAILDYTGAFLRDVQLEVPAAIYEGGEAVGETVVRIDGSLKRIGRKNFQGTFSIECVEKTGRKDVSAYITYDREGFQQISYYSPGIARVSVGIKRRLYISPDMRQFALTLDDGRVVATNVCAANLQEIDGCRYALSYKSGYPYFSYADY</sequence>
<dbReference type="PANTHER" id="PTHR46558:SF4">
    <property type="entry name" value="DNA-BIDING PHAGE PROTEIN"/>
    <property type="match status" value="1"/>
</dbReference>
<reference evidence="4 5" key="1">
    <citation type="submission" date="2021-06" db="EMBL/GenBank/DDBJ databases">
        <authorList>
            <person name="Sun Q."/>
            <person name="Li D."/>
        </authorList>
    </citation>
    <scope>NUCLEOTIDE SEQUENCE [LARGE SCALE GENOMIC DNA]</scope>
    <source>
        <strain evidence="4 5">MSJ-2</strain>
    </source>
</reference>
<feature type="transmembrane region" description="Helical" evidence="2">
    <location>
        <begin position="104"/>
        <end position="122"/>
    </location>
</feature>
<gene>
    <name evidence="4" type="ORF">KQI82_09045</name>
</gene>
<organism evidence="4 5">
    <name type="scientific">Dysosmobacter acutus</name>
    <dbReference type="NCBI Taxonomy" id="2841504"/>
    <lineage>
        <taxon>Bacteria</taxon>
        <taxon>Bacillati</taxon>
        <taxon>Bacillota</taxon>
        <taxon>Clostridia</taxon>
        <taxon>Eubacteriales</taxon>
        <taxon>Oscillospiraceae</taxon>
        <taxon>Dysosmobacter</taxon>
    </lineage>
</organism>
<dbReference type="SMART" id="SM00530">
    <property type="entry name" value="HTH_XRE"/>
    <property type="match status" value="1"/>
</dbReference>
<keyword evidence="2" id="KW-0812">Transmembrane</keyword>
<feature type="domain" description="HTH cro/C1-type" evidence="3">
    <location>
        <begin position="10"/>
        <end position="64"/>
    </location>
</feature>